<accession>A0A9X0QV59</accession>
<protein>
    <submittedName>
        <fullName evidence="2">Uncharacterized protein</fullName>
    </submittedName>
</protein>
<proteinExistence type="predicted"/>
<dbReference type="EMBL" id="JACOMF010000003">
    <property type="protein sequence ID" value="MBC4014436.1"/>
    <property type="molecule type" value="Genomic_DNA"/>
</dbReference>
<evidence type="ECO:0000313" key="2">
    <source>
        <dbReference type="EMBL" id="MBC4014436.1"/>
    </source>
</evidence>
<feature type="region of interest" description="Disordered" evidence="1">
    <location>
        <begin position="49"/>
        <end position="70"/>
    </location>
</feature>
<keyword evidence="3" id="KW-1185">Reference proteome</keyword>
<comment type="caution">
    <text evidence="2">The sequence shown here is derived from an EMBL/GenBank/DDBJ whole genome shotgun (WGS) entry which is preliminary data.</text>
</comment>
<evidence type="ECO:0000313" key="3">
    <source>
        <dbReference type="Proteomes" id="UP000600101"/>
    </source>
</evidence>
<dbReference type="Proteomes" id="UP000600101">
    <property type="component" value="Unassembled WGS sequence"/>
</dbReference>
<reference evidence="2" key="1">
    <citation type="submission" date="2020-08" db="EMBL/GenBank/DDBJ databases">
        <authorList>
            <person name="Hu Y."/>
            <person name="Nguyen S.V."/>
            <person name="Li F."/>
            <person name="Fanning S."/>
        </authorList>
    </citation>
    <scope>NUCLEOTIDE SEQUENCE</scope>
    <source>
        <strain evidence="2">SYSU D8009</strain>
    </source>
</reference>
<dbReference type="AlphaFoldDB" id="A0A9X0QV59"/>
<dbReference type="RefSeq" id="WP_186769208.1">
    <property type="nucleotide sequence ID" value="NZ_JACOMF010000003.1"/>
</dbReference>
<name>A0A9X0QV59_9PROT</name>
<gene>
    <name evidence="2" type="ORF">H7965_03785</name>
</gene>
<organism evidence="2 3">
    <name type="scientific">Siccirubricoccus deserti</name>
    <dbReference type="NCBI Taxonomy" id="2013562"/>
    <lineage>
        <taxon>Bacteria</taxon>
        <taxon>Pseudomonadati</taxon>
        <taxon>Pseudomonadota</taxon>
        <taxon>Alphaproteobacteria</taxon>
        <taxon>Acetobacterales</taxon>
        <taxon>Roseomonadaceae</taxon>
        <taxon>Siccirubricoccus</taxon>
    </lineage>
</organism>
<sequence>MPKAVEVEAETVDQAALRLMLSYVEAECLRLGATEAARHAALAAAMMPGPAEAPVPGQSAPRRPRSARLH</sequence>
<evidence type="ECO:0000256" key="1">
    <source>
        <dbReference type="SAM" id="MobiDB-lite"/>
    </source>
</evidence>